<dbReference type="PROSITE" id="PS50985">
    <property type="entry name" value="GRAS"/>
    <property type="match status" value="1"/>
</dbReference>
<protein>
    <recommendedName>
        <fullName evidence="6">DELLA protein RGL1-like</fullName>
    </recommendedName>
</protein>
<dbReference type="Proteomes" id="UP001190926">
    <property type="component" value="Unassembled WGS sequence"/>
</dbReference>
<evidence type="ECO:0000256" key="2">
    <source>
        <dbReference type="ARBA" id="ARBA00023163"/>
    </source>
</evidence>
<keyword evidence="1" id="KW-0805">Transcription regulation</keyword>
<keyword evidence="5" id="KW-1185">Reference proteome</keyword>
<name>A0AAD4J3Q4_PERFH</name>
<gene>
    <name evidence="4" type="ORF">C2S53_017133</name>
</gene>
<keyword evidence="2" id="KW-0804">Transcription</keyword>
<dbReference type="Pfam" id="PF03514">
    <property type="entry name" value="GRAS"/>
    <property type="match status" value="1"/>
</dbReference>
<evidence type="ECO:0000256" key="3">
    <source>
        <dbReference type="PROSITE-ProRule" id="PRU01191"/>
    </source>
</evidence>
<dbReference type="AlphaFoldDB" id="A0AAD4J3Q4"/>
<evidence type="ECO:0000313" key="4">
    <source>
        <dbReference type="EMBL" id="KAH6826606.1"/>
    </source>
</evidence>
<feature type="short sequence motif" description="VHIID" evidence="3">
    <location>
        <begin position="162"/>
        <end position="166"/>
    </location>
</feature>
<feature type="region of interest" description="SAW" evidence="3">
    <location>
        <begin position="342"/>
        <end position="418"/>
    </location>
</feature>
<comment type="similarity">
    <text evidence="3">Belongs to the GRAS family.</text>
</comment>
<dbReference type="PANTHER" id="PTHR31636">
    <property type="entry name" value="OSJNBA0084A10.13 PROTEIN-RELATED"/>
    <property type="match status" value="1"/>
</dbReference>
<feature type="region of interest" description="Leucine repeat II (LRII)" evidence="3">
    <location>
        <begin position="206"/>
        <end position="238"/>
    </location>
</feature>
<reference evidence="4 5" key="1">
    <citation type="journal article" date="2021" name="Nat. Commun.">
        <title>Incipient diploidization of the medicinal plant Perilla within 10,000 years.</title>
        <authorList>
            <person name="Zhang Y."/>
            <person name="Shen Q."/>
            <person name="Leng L."/>
            <person name="Zhang D."/>
            <person name="Chen S."/>
            <person name="Shi Y."/>
            <person name="Ning Z."/>
            <person name="Chen S."/>
        </authorList>
    </citation>
    <scope>NUCLEOTIDE SEQUENCE [LARGE SCALE GENOMIC DNA]</scope>
    <source>
        <strain evidence="5">cv. PC099</strain>
    </source>
</reference>
<dbReference type="InterPro" id="IPR005202">
    <property type="entry name" value="TF_GRAS"/>
</dbReference>
<organism evidence="4 5">
    <name type="scientific">Perilla frutescens var. hirtella</name>
    <name type="common">Perilla citriodora</name>
    <name type="synonym">Perilla setoyensis</name>
    <dbReference type="NCBI Taxonomy" id="608512"/>
    <lineage>
        <taxon>Eukaryota</taxon>
        <taxon>Viridiplantae</taxon>
        <taxon>Streptophyta</taxon>
        <taxon>Embryophyta</taxon>
        <taxon>Tracheophyta</taxon>
        <taxon>Spermatophyta</taxon>
        <taxon>Magnoliopsida</taxon>
        <taxon>eudicotyledons</taxon>
        <taxon>Gunneridae</taxon>
        <taxon>Pentapetalae</taxon>
        <taxon>asterids</taxon>
        <taxon>lamiids</taxon>
        <taxon>Lamiales</taxon>
        <taxon>Lamiaceae</taxon>
        <taxon>Nepetoideae</taxon>
        <taxon>Elsholtzieae</taxon>
        <taxon>Perilla</taxon>
    </lineage>
</organism>
<evidence type="ECO:0000256" key="1">
    <source>
        <dbReference type="ARBA" id="ARBA00023015"/>
    </source>
</evidence>
<evidence type="ECO:0000313" key="5">
    <source>
        <dbReference type="Proteomes" id="UP001190926"/>
    </source>
</evidence>
<dbReference type="EMBL" id="SDAM02000165">
    <property type="protein sequence ID" value="KAH6826606.1"/>
    <property type="molecule type" value="Genomic_DNA"/>
</dbReference>
<feature type="region of interest" description="PFYRE" evidence="3">
    <location>
        <begin position="248"/>
        <end position="339"/>
    </location>
</feature>
<accession>A0AAD4J3Q4</accession>
<comment type="caution">
    <text evidence="3">Lacks conserved residue(s) required for the propagation of feature annotation.</text>
</comment>
<proteinExistence type="inferred from homology"/>
<comment type="caution">
    <text evidence="4">The sequence shown here is derived from an EMBL/GenBank/DDBJ whole genome shotgun (WGS) entry which is preliminary data.</text>
</comment>
<sequence>MEEILMVAGEKFIQFSTNRVDGVSMLIHPYGSSISGLCSDDERDVDIIHTLLTAAENVSTRQFSAAASLVSRCHRMASASGSPVQRLGLHFSAALEQRICRECGVEMPIKKSRVERDQDHAGLALGTNNAFLASHQQLPFGQVAQFAAMQALIEEVRVSRKIHVIDLQIRSGIQWTALMQGLVDCSSLQRLKITAVGTSDQVYVEETGKRLQSFALSLNLPFLFEAVYVKEMAALFVDDVIRVEVDETVAVYSFMMLRSMIARPEALESVMRGIARMRPAIMVVSEVEANHNSPSFIDRFTEALLFYTAYFDCLEECMERGNEYRKILEGRFFGEGIVNIVASEGRERVTRNVRVRVWREYFRRFGMVETELSESSRYQARLVVEQFGKGGCCNLEFDGKGLIVGWKGTPIQSLTVWKFL</sequence>
<evidence type="ECO:0008006" key="6">
    <source>
        <dbReference type="Google" id="ProtNLM"/>
    </source>
</evidence>